<keyword evidence="3 6" id="KW-0815">Transposition</keyword>
<dbReference type="PANTHER" id="PTHR33217">
    <property type="entry name" value="TRANSPOSASE FOR INSERTION SEQUENCE ELEMENT IS1081"/>
    <property type="match status" value="1"/>
</dbReference>
<evidence type="ECO:0000256" key="4">
    <source>
        <dbReference type="ARBA" id="ARBA00023125"/>
    </source>
</evidence>
<evidence type="ECO:0000256" key="1">
    <source>
        <dbReference type="ARBA" id="ARBA00002190"/>
    </source>
</evidence>
<comment type="caution">
    <text evidence="8">The sequence shown here is derived from an EMBL/GenBank/DDBJ whole genome shotgun (WGS) entry which is preliminary data.</text>
</comment>
<dbReference type="GO" id="GO:0006313">
    <property type="term" value="P:DNA transposition"/>
    <property type="evidence" value="ECO:0007669"/>
    <property type="project" value="UniProtKB-UniRule"/>
</dbReference>
<evidence type="ECO:0000313" key="8">
    <source>
        <dbReference type="EMBL" id="MBB6063377.1"/>
    </source>
</evidence>
<feature type="compositionally biased region" description="Basic and acidic residues" evidence="7">
    <location>
        <begin position="19"/>
        <end position="31"/>
    </location>
</feature>
<dbReference type="InterPro" id="IPR001207">
    <property type="entry name" value="Transposase_mutator"/>
</dbReference>
<evidence type="ECO:0000256" key="6">
    <source>
        <dbReference type="RuleBase" id="RU365089"/>
    </source>
</evidence>
<proteinExistence type="inferred from homology"/>
<keyword evidence="6" id="KW-0814">Transposable element</keyword>
<accession>A0A841GLV8</accession>
<gene>
    <name evidence="8" type="ORF">HNP65_001847</name>
</gene>
<dbReference type="PANTHER" id="PTHR33217:SF8">
    <property type="entry name" value="MUTATOR FAMILY TRANSPOSASE"/>
    <property type="match status" value="1"/>
</dbReference>
<organism evidence="8 9">
    <name type="scientific">Thermosipho japonicus</name>
    <dbReference type="NCBI Taxonomy" id="90323"/>
    <lineage>
        <taxon>Bacteria</taxon>
        <taxon>Thermotogati</taxon>
        <taxon>Thermotogota</taxon>
        <taxon>Thermotogae</taxon>
        <taxon>Thermotogales</taxon>
        <taxon>Fervidobacteriaceae</taxon>
        <taxon>Thermosipho</taxon>
    </lineage>
</organism>
<keyword evidence="4 6" id="KW-0238">DNA-binding</keyword>
<evidence type="ECO:0000313" key="9">
    <source>
        <dbReference type="Proteomes" id="UP000555828"/>
    </source>
</evidence>
<dbReference type="GO" id="GO:0004803">
    <property type="term" value="F:transposase activity"/>
    <property type="evidence" value="ECO:0007669"/>
    <property type="project" value="UniProtKB-UniRule"/>
</dbReference>
<dbReference type="Proteomes" id="UP000555828">
    <property type="component" value="Unassembled WGS sequence"/>
</dbReference>
<dbReference type="EMBL" id="JACHEX010000006">
    <property type="protein sequence ID" value="MBB6063377.1"/>
    <property type="molecule type" value="Genomic_DNA"/>
</dbReference>
<protein>
    <recommendedName>
        <fullName evidence="6">Mutator family transposase</fullName>
    </recommendedName>
</protein>
<keyword evidence="9" id="KW-1185">Reference proteome</keyword>
<evidence type="ECO:0000256" key="3">
    <source>
        <dbReference type="ARBA" id="ARBA00022578"/>
    </source>
</evidence>
<reference evidence="8 9" key="1">
    <citation type="submission" date="2020-08" db="EMBL/GenBank/DDBJ databases">
        <title>Genomic Encyclopedia of Type Strains, Phase IV (KMG-IV): sequencing the most valuable type-strain genomes for metagenomic binning, comparative biology and taxonomic classification.</title>
        <authorList>
            <person name="Goeker M."/>
        </authorList>
    </citation>
    <scope>NUCLEOTIDE SEQUENCE [LARGE SCALE GENOMIC DNA]</scope>
    <source>
        <strain evidence="8 9">DSM 13481</strain>
    </source>
</reference>
<feature type="region of interest" description="Disordered" evidence="7">
    <location>
        <begin position="19"/>
        <end position="40"/>
    </location>
</feature>
<evidence type="ECO:0000256" key="5">
    <source>
        <dbReference type="ARBA" id="ARBA00023172"/>
    </source>
</evidence>
<dbReference type="AlphaFoldDB" id="A0A841GLV8"/>
<evidence type="ECO:0000256" key="7">
    <source>
        <dbReference type="SAM" id="MobiDB-lite"/>
    </source>
</evidence>
<comment type="function">
    <text evidence="1 6">Required for the transposition of the insertion element.</text>
</comment>
<keyword evidence="5 6" id="KW-0233">DNA recombination</keyword>
<evidence type="ECO:0000256" key="2">
    <source>
        <dbReference type="ARBA" id="ARBA00010961"/>
    </source>
</evidence>
<dbReference type="GO" id="GO:0003677">
    <property type="term" value="F:DNA binding"/>
    <property type="evidence" value="ECO:0007669"/>
    <property type="project" value="UniProtKB-UniRule"/>
</dbReference>
<comment type="similarity">
    <text evidence="2 6">Belongs to the transposase mutator family.</text>
</comment>
<sequence length="159" mass="18365">MGPIIQEILETELEDELGYEKYDKENKETDNSKNGYSSKKVRSSMGEIELKITRDKNGEYEPKIIPKYKKDISDIESRIIGMYGLGLSTKDIAKNVEDIYGVELSAEMISKITNKILPEIREWQSRPLEEIYAFVFMDGIVFKIKDVKLFLFSHPPCES</sequence>
<dbReference type="Pfam" id="PF00872">
    <property type="entry name" value="Transposase_mut"/>
    <property type="match status" value="1"/>
</dbReference>
<name>A0A841GLV8_9BACT</name>